<protein>
    <submittedName>
        <fullName evidence="2">Uncharacterized protein</fullName>
    </submittedName>
</protein>
<feature type="compositionally biased region" description="Low complexity" evidence="1">
    <location>
        <begin position="335"/>
        <end position="351"/>
    </location>
</feature>
<evidence type="ECO:0000256" key="1">
    <source>
        <dbReference type="SAM" id="MobiDB-lite"/>
    </source>
</evidence>
<feature type="region of interest" description="Disordered" evidence="1">
    <location>
        <begin position="326"/>
        <end position="366"/>
    </location>
</feature>
<name>A0AAV5GCD7_9BASI</name>
<organism evidence="2 3">
    <name type="scientific">Rhodotorula paludigena</name>
    <dbReference type="NCBI Taxonomy" id="86838"/>
    <lineage>
        <taxon>Eukaryota</taxon>
        <taxon>Fungi</taxon>
        <taxon>Dikarya</taxon>
        <taxon>Basidiomycota</taxon>
        <taxon>Pucciniomycotina</taxon>
        <taxon>Microbotryomycetes</taxon>
        <taxon>Sporidiobolales</taxon>
        <taxon>Sporidiobolaceae</taxon>
        <taxon>Rhodotorula</taxon>
    </lineage>
</organism>
<gene>
    <name evidence="2" type="ORF">Rhopal_003214-T1</name>
</gene>
<dbReference type="EMBL" id="BQKY01000006">
    <property type="protein sequence ID" value="GJN90215.1"/>
    <property type="molecule type" value="Genomic_DNA"/>
</dbReference>
<dbReference type="AlphaFoldDB" id="A0AAV5GCD7"/>
<feature type="region of interest" description="Disordered" evidence="1">
    <location>
        <begin position="168"/>
        <end position="237"/>
    </location>
</feature>
<evidence type="ECO:0000313" key="2">
    <source>
        <dbReference type="EMBL" id="GJN90215.1"/>
    </source>
</evidence>
<accession>A0AAV5GCD7</accession>
<feature type="compositionally biased region" description="Pro residues" evidence="1">
    <location>
        <begin position="204"/>
        <end position="214"/>
    </location>
</feature>
<sequence length="534" mass="56435">MGDLWLRGEYPIGPFAQQPPEQAVADVLAKAPWAAWSTSPGGIGFRYTHLDRPEAGTALLALVASPHSPPDGLRYLYTDQNERRTLTRHTVHCPVSVTAPTQQQPVQVDLECFTAACGHFPPLATDQPLPPGSPERLLTRFRKRWRITNGQYPSLWFFWWGRDETGGMGQGSAPTAPHGWDSVPARQYPLQRPPNTPTNAIYPFPAPGRTPGAPPAAAHLAQQQQHQQQAQAGASPYTAQQKLAAASASNPYARQQQLAALATQGASLGLSGAGSSALEARQAQFQAQQQAMVAAAAAAQQQQSRAAGYAAAAAAAAAGAGGGGLPGYPPGMTPQQMQQQAQAQQQAYLAASRGQRKSASGAPGQAAPAATAAAAAAGAGAQVAAPGGTDEPALSTDVLDHLSPRHLAIHRYALQHDLLAPVFDAWSTTAILEGRPRKRDMEEVIHTVGISRSTGEPRGVAVPGFHAHDGVLAGLGTSAARIAVRSAMEQGPDQTSRPLEERRKALEQILQETQRSIERMEKQHQKRMAPTQPA</sequence>
<evidence type="ECO:0000313" key="3">
    <source>
        <dbReference type="Proteomes" id="UP001342314"/>
    </source>
</evidence>
<comment type="caution">
    <text evidence="2">The sequence shown here is derived from an EMBL/GenBank/DDBJ whole genome shotgun (WGS) entry which is preliminary data.</text>
</comment>
<proteinExistence type="predicted"/>
<dbReference type="Proteomes" id="UP001342314">
    <property type="component" value="Unassembled WGS sequence"/>
</dbReference>
<keyword evidence="3" id="KW-1185">Reference proteome</keyword>
<feature type="compositionally biased region" description="Low complexity" evidence="1">
    <location>
        <begin position="215"/>
        <end position="234"/>
    </location>
</feature>
<feature type="region of interest" description="Disordered" evidence="1">
    <location>
        <begin position="486"/>
        <end position="534"/>
    </location>
</feature>
<reference evidence="2 3" key="1">
    <citation type="submission" date="2021-12" db="EMBL/GenBank/DDBJ databases">
        <title>High titer production of polyol ester of fatty acids by Rhodotorula paludigena BS15 towards product separation-free biomass refinery.</title>
        <authorList>
            <person name="Mano J."/>
            <person name="Ono H."/>
            <person name="Tanaka T."/>
            <person name="Naito K."/>
            <person name="Sushida H."/>
            <person name="Ike M."/>
            <person name="Tokuyasu K."/>
            <person name="Kitaoka M."/>
        </authorList>
    </citation>
    <scope>NUCLEOTIDE SEQUENCE [LARGE SCALE GENOMIC DNA]</scope>
    <source>
        <strain evidence="2 3">BS15</strain>
    </source>
</reference>